<keyword evidence="1" id="KW-0175">Coiled coil</keyword>
<evidence type="ECO:0000313" key="8">
    <source>
        <dbReference type="Proteomes" id="UP000287306"/>
    </source>
</evidence>
<gene>
    <name evidence="6" type="ORF">CSW25_07115</name>
    <name evidence="5" type="ORF">CSW38_02165</name>
    <name evidence="4" type="ORF">CSW45_01490</name>
    <name evidence="3" type="ORF">CSW50_06585</name>
</gene>
<dbReference type="InterPro" id="IPR010093">
    <property type="entry name" value="SinI_DNA-bd"/>
</dbReference>
<dbReference type="Proteomes" id="UP000288082">
    <property type="component" value="Unassembled WGS sequence"/>
</dbReference>
<dbReference type="InterPro" id="IPR041657">
    <property type="entry name" value="HTH_17"/>
</dbReference>
<evidence type="ECO:0000313" key="7">
    <source>
        <dbReference type="Proteomes" id="UP000286910"/>
    </source>
</evidence>
<feature type="coiled-coil region" evidence="1">
    <location>
        <begin position="33"/>
        <end position="67"/>
    </location>
</feature>
<evidence type="ECO:0000256" key="1">
    <source>
        <dbReference type="SAM" id="Coils"/>
    </source>
</evidence>
<name>A0A430RFW7_THESC</name>
<evidence type="ECO:0000313" key="6">
    <source>
        <dbReference type="EMBL" id="RTI07010.1"/>
    </source>
</evidence>
<dbReference type="Proteomes" id="UP000287306">
    <property type="component" value="Unassembled WGS sequence"/>
</dbReference>
<dbReference type="Proteomes" id="UP000287962">
    <property type="component" value="Unassembled WGS sequence"/>
</dbReference>
<sequence>MVQRGVPPLAQQGGRSEVNVDRPVSLHELFPRMADLLEARARHLQEAAALDQELARLMRQAPALMERHGEGGTLSLHEVASFLGISYSTAYQMARSGAIPVFRVGRRYRVPRSALKALEAGQRPA</sequence>
<reference evidence="7 8" key="2">
    <citation type="journal article" date="2019" name="Extremophiles">
        <title>Biogeography of thermophiles and predominance of Thermus scotoductus in domestic water heaters.</title>
        <authorList>
            <person name="Wilpiszeski R.L."/>
            <person name="Zhang Z."/>
            <person name="House C.H."/>
        </authorList>
    </citation>
    <scope>NUCLEOTIDE SEQUENCE [LARGE SCALE GENOMIC DNA]</scope>
    <source>
        <strain evidence="6 9">12_S12</strain>
        <strain evidence="5 8">25_S25</strain>
        <strain evidence="4 7">32_S32</strain>
        <strain evidence="3 10">38_S38</strain>
    </source>
</reference>
<dbReference type="EMBL" id="PELY01000045">
    <property type="protein sequence ID" value="RTH27946.1"/>
    <property type="molecule type" value="Genomic_DNA"/>
</dbReference>
<dbReference type="SUPFAM" id="SSF46955">
    <property type="entry name" value="Putative DNA-binding domain"/>
    <property type="match status" value="1"/>
</dbReference>
<dbReference type="NCBIfam" id="TIGR01764">
    <property type="entry name" value="excise"/>
    <property type="match status" value="1"/>
</dbReference>
<accession>A0A430RFW7</accession>
<evidence type="ECO:0000313" key="5">
    <source>
        <dbReference type="EMBL" id="RTH27946.1"/>
    </source>
</evidence>
<comment type="caution">
    <text evidence="4">The sequence shown here is derived from an EMBL/GenBank/DDBJ whole genome shotgun (WGS) entry which is preliminary data.</text>
</comment>
<evidence type="ECO:0000259" key="2">
    <source>
        <dbReference type="Pfam" id="PF12728"/>
    </source>
</evidence>
<evidence type="ECO:0000313" key="3">
    <source>
        <dbReference type="EMBL" id="RTH02832.1"/>
    </source>
</evidence>
<proteinExistence type="predicted"/>
<evidence type="ECO:0000313" key="9">
    <source>
        <dbReference type="Proteomes" id="UP000287962"/>
    </source>
</evidence>
<protein>
    <recommendedName>
        <fullName evidence="2">Helix-turn-helix domain-containing protein</fullName>
    </recommendedName>
</protein>
<dbReference type="Proteomes" id="UP000286910">
    <property type="component" value="Unassembled WGS sequence"/>
</dbReference>
<evidence type="ECO:0000313" key="10">
    <source>
        <dbReference type="Proteomes" id="UP000288082"/>
    </source>
</evidence>
<feature type="domain" description="Helix-turn-helix" evidence="2">
    <location>
        <begin position="74"/>
        <end position="118"/>
    </location>
</feature>
<organism evidence="4 7">
    <name type="scientific">Thermus scotoductus</name>
    <dbReference type="NCBI Taxonomy" id="37636"/>
    <lineage>
        <taxon>Bacteria</taxon>
        <taxon>Thermotogati</taxon>
        <taxon>Deinococcota</taxon>
        <taxon>Deinococci</taxon>
        <taxon>Thermales</taxon>
        <taxon>Thermaceae</taxon>
        <taxon>Thermus</taxon>
    </lineage>
</organism>
<dbReference type="GO" id="GO:0003677">
    <property type="term" value="F:DNA binding"/>
    <property type="evidence" value="ECO:0007669"/>
    <property type="project" value="InterPro"/>
</dbReference>
<dbReference type="EMBL" id="PELM01000183">
    <property type="protein sequence ID" value="RTH02832.1"/>
    <property type="molecule type" value="Genomic_DNA"/>
</dbReference>
<evidence type="ECO:0000313" key="4">
    <source>
        <dbReference type="EMBL" id="RTH06662.1"/>
    </source>
</evidence>
<dbReference type="AlphaFoldDB" id="A0A430RFW7"/>
<dbReference type="EMBL" id="PEML01000221">
    <property type="protein sequence ID" value="RTI07010.1"/>
    <property type="molecule type" value="Genomic_DNA"/>
</dbReference>
<reference evidence="6" key="1">
    <citation type="submission" date="2017-10" db="EMBL/GenBank/DDBJ databases">
        <authorList>
            <person name="Wilpiszeski R.L."/>
            <person name="Zhidan Z."/>
            <person name="House C.H."/>
        </authorList>
    </citation>
    <scope>NUCLEOTIDE SEQUENCE</scope>
    <source>
        <strain evidence="6">12_S12</strain>
    </source>
</reference>
<dbReference type="Pfam" id="PF12728">
    <property type="entry name" value="HTH_17"/>
    <property type="match status" value="1"/>
</dbReference>
<dbReference type="InterPro" id="IPR009061">
    <property type="entry name" value="DNA-bd_dom_put_sf"/>
</dbReference>
<dbReference type="EMBL" id="PELR01000030">
    <property type="protein sequence ID" value="RTH06662.1"/>
    <property type="molecule type" value="Genomic_DNA"/>
</dbReference>
<keyword evidence="9" id="KW-1185">Reference proteome</keyword>